<comment type="caution">
    <text evidence="5">The sequence shown here is derived from an EMBL/GenBank/DDBJ whole genome shotgun (WGS) entry which is preliminary data.</text>
</comment>
<dbReference type="EMBL" id="QPIZ01000029">
    <property type="protein sequence ID" value="RCW29301.1"/>
    <property type="molecule type" value="Genomic_DNA"/>
</dbReference>
<evidence type="ECO:0000256" key="1">
    <source>
        <dbReference type="ARBA" id="ARBA00022679"/>
    </source>
</evidence>
<dbReference type="Gene3D" id="3.40.47.10">
    <property type="match status" value="2"/>
</dbReference>
<dbReference type="SUPFAM" id="SSF53901">
    <property type="entry name" value="Thiolase-like"/>
    <property type="match status" value="1"/>
</dbReference>
<dbReference type="InterPro" id="IPR013751">
    <property type="entry name" value="ACP_syn_III_N"/>
</dbReference>
<feature type="domain" description="Beta-ketoacyl-[acyl-carrier-protein] synthase III N-terminal" evidence="4">
    <location>
        <begin position="133"/>
        <end position="199"/>
    </location>
</feature>
<evidence type="ECO:0000256" key="2">
    <source>
        <dbReference type="ARBA" id="ARBA00023315"/>
    </source>
</evidence>
<dbReference type="InterPro" id="IPR013747">
    <property type="entry name" value="ACP_syn_III_C"/>
</dbReference>
<dbReference type="Pfam" id="PF08545">
    <property type="entry name" value="ACP_syn_III"/>
    <property type="match status" value="1"/>
</dbReference>
<dbReference type="CDD" id="cd00830">
    <property type="entry name" value="KAS_III"/>
    <property type="match status" value="1"/>
</dbReference>
<keyword evidence="1" id="KW-0808">Transferase</keyword>
<evidence type="ECO:0000259" key="4">
    <source>
        <dbReference type="Pfam" id="PF08545"/>
    </source>
</evidence>
<accession>A0A2T0XNS5</accession>
<dbReference type="Proteomes" id="UP000252733">
    <property type="component" value="Unassembled WGS sequence"/>
</dbReference>
<gene>
    <name evidence="5" type="ORF">DFO77_12925</name>
</gene>
<dbReference type="RefSeq" id="WP_106152555.1">
    <property type="nucleotide sequence ID" value="NZ_PVTS01000005.1"/>
</dbReference>
<evidence type="ECO:0000313" key="5">
    <source>
        <dbReference type="EMBL" id="RCW29301.1"/>
    </source>
</evidence>
<keyword evidence="2" id="KW-0012">Acyltransferase</keyword>
<protein>
    <submittedName>
        <fullName evidence="5">3-oxoacyl-[acyl-carrier-protein] synthase-3</fullName>
    </submittedName>
</protein>
<dbReference type="AlphaFoldDB" id="A0A2T0XNS5"/>
<dbReference type="STRING" id="1168289.GCA_000259075_02753"/>
<reference evidence="5 6" key="1">
    <citation type="submission" date="2018-07" db="EMBL/GenBank/DDBJ databases">
        <title>Freshwater and sediment microbial communities from various areas in North America, analyzing microbe dynamics in response to fracking.</title>
        <authorList>
            <person name="Lamendella R."/>
        </authorList>
    </citation>
    <scope>NUCLEOTIDE SEQUENCE [LARGE SCALE GENOMIC DNA]</scope>
    <source>
        <strain evidence="5 6">160A</strain>
    </source>
</reference>
<dbReference type="OrthoDB" id="5171393at2"/>
<dbReference type="PANTHER" id="PTHR34069:SF2">
    <property type="entry name" value="BETA-KETOACYL-[ACYL-CARRIER-PROTEIN] SYNTHASE III"/>
    <property type="match status" value="1"/>
</dbReference>
<dbReference type="InterPro" id="IPR016039">
    <property type="entry name" value="Thiolase-like"/>
</dbReference>
<feature type="domain" description="Beta-ketoacyl-[acyl-carrier-protein] synthase III C-terminal" evidence="3">
    <location>
        <begin position="259"/>
        <end position="358"/>
    </location>
</feature>
<evidence type="ECO:0000313" key="6">
    <source>
        <dbReference type="Proteomes" id="UP000252733"/>
    </source>
</evidence>
<dbReference type="GO" id="GO:0006633">
    <property type="term" value="P:fatty acid biosynthetic process"/>
    <property type="evidence" value="ECO:0007669"/>
    <property type="project" value="InterPro"/>
</dbReference>
<dbReference type="PANTHER" id="PTHR34069">
    <property type="entry name" value="3-OXOACYL-[ACYL-CARRIER-PROTEIN] SYNTHASE 3"/>
    <property type="match status" value="1"/>
</dbReference>
<dbReference type="Pfam" id="PF08541">
    <property type="entry name" value="ACP_syn_III_C"/>
    <property type="match status" value="1"/>
</dbReference>
<keyword evidence="6" id="KW-1185">Reference proteome</keyword>
<organism evidence="5 6">
    <name type="scientific">Marinilabilia salmonicolor</name>
    <dbReference type="NCBI Taxonomy" id="989"/>
    <lineage>
        <taxon>Bacteria</taxon>
        <taxon>Pseudomonadati</taxon>
        <taxon>Bacteroidota</taxon>
        <taxon>Bacteroidia</taxon>
        <taxon>Marinilabiliales</taxon>
        <taxon>Marinilabiliaceae</taxon>
        <taxon>Marinilabilia</taxon>
    </lineage>
</organism>
<name>A0A2T0XNS5_9BACT</name>
<evidence type="ECO:0000259" key="3">
    <source>
        <dbReference type="Pfam" id="PF08541"/>
    </source>
</evidence>
<dbReference type="GO" id="GO:0004315">
    <property type="term" value="F:3-oxoacyl-[acyl-carrier-protein] synthase activity"/>
    <property type="evidence" value="ECO:0007669"/>
    <property type="project" value="InterPro"/>
</dbReference>
<dbReference type="GO" id="GO:0044550">
    <property type="term" value="P:secondary metabolite biosynthetic process"/>
    <property type="evidence" value="ECO:0007669"/>
    <property type="project" value="TreeGrafter"/>
</dbReference>
<sequence length="360" mass="40207">MTKQIYSVIKGTGSYVPPRIVKNEDFLQNEFYAPSGEPMNKPTKVIIDKLKEITEIDERRHIEDQYVTSDIAAFAGEKAIESAGIDKESLDYIIVAHNFGDVSKETGRTDILPSLASKVKHQLKIENPYCVAYDILFGCPGWVQALIQADLYIKTGEAKRVLVIGAETLSRVSDPHDVDSMIYSDGAGAAVVEATESESPVGILSHISRTDTIENAFLLKMGPSYNKEIDPRHQYLKMNGRKVYEYALHTVPATVKKCLEKSEVDITEVKKVLIHQANAKMDYAILARLFKLYGLREVPEYTMPMTIAKLGNNSVATVPVLFDMLMEKEIENHRLKSGDHFVFTSVGAGMNINAIVYRMP</sequence>
<proteinExistence type="predicted"/>